<evidence type="ECO:0000313" key="10">
    <source>
        <dbReference type="Proteomes" id="UP000199341"/>
    </source>
</evidence>
<keyword evidence="6 7" id="KW-0472">Membrane</keyword>
<dbReference type="InterPro" id="IPR050366">
    <property type="entry name" value="BP-dependent_transpt_permease"/>
</dbReference>
<gene>
    <name evidence="9" type="ORF">SAMN05216259_1179</name>
</gene>
<dbReference type="Gene3D" id="1.10.3720.10">
    <property type="entry name" value="MetI-like"/>
    <property type="match status" value="1"/>
</dbReference>
<dbReference type="STRING" id="310781.SAMN05216259_1179"/>
<keyword evidence="4 7" id="KW-0812">Transmembrane</keyword>
<dbReference type="AlphaFoldDB" id="A0A1H0PU28"/>
<protein>
    <submittedName>
        <fullName evidence="9">Peptide/nickel transport system permease protein</fullName>
    </submittedName>
</protein>
<dbReference type="InterPro" id="IPR035906">
    <property type="entry name" value="MetI-like_sf"/>
</dbReference>
<accession>A0A1H0PU28</accession>
<sequence>MSGTTRTTGMTGAAGAVDTAGAPLSAVPRRRFALPVGERLRPAGRNVSRVLVALLVLTTLVALLAPVLAPDNPIQPVGDLNLPPLSAHHLLGTDNLGRDLLSRTLIGLRASWFSALAVVAVGLLAGGLLGVVAGAFGGWVDALLMRFTDLFLALPGALVAIAVNAALGPGLLHTLIGVSVVWWPYYARIIRAEVRGLASRPHVEAARLAGAGRLRLIGRHILPGVVPTALVTASLDIGNVVVLLAGLSFLGLGQSAPAPELGADVQNSLYLLLGQWWIPIIPALTVMLLSLIANLGGDALRNLLEGDR</sequence>
<dbReference type="SUPFAM" id="SSF161098">
    <property type="entry name" value="MetI-like"/>
    <property type="match status" value="1"/>
</dbReference>
<evidence type="ECO:0000256" key="6">
    <source>
        <dbReference type="ARBA" id="ARBA00023136"/>
    </source>
</evidence>
<keyword evidence="5 7" id="KW-1133">Transmembrane helix</keyword>
<comment type="subcellular location">
    <subcellularLocation>
        <location evidence="1 7">Cell membrane</location>
        <topology evidence="1 7">Multi-pass membrane protein</topology>
    </subcellularLocation>
</comment>
<evidence type="ECO:0000256" key="5">
    <source>
        <dbReference type="ARBA" id="ARBA00022989"/>
    </source>
</evidence>
<proteinExistence type="inferred from homology"/>
<dbReference type="CDD" id="cd06261">
    <property type="entry name" value="TM_PBP2"/>
    <property type="match status" value="1"/>
</dbReference>
<feature type="transmembrane region" description="Helical" evidence="7">
    <location>
        <begin position="269"/>
        <end position="293"/>
    </location>
</feature>
<dbReference type="PANTHER" id="PTHR43386">
    <property type="entry name" value="OLIGOPEPTIDE TRANSPORT SYSTEM PERMEASE PROTEIN APPC"/>
    <property type="match status" value="1"/>
</dbReference>
<feature type="transmembrane region" description="Helical" evidence="7">
    <location>
        <begin position="143"/>
        <end position="164"/>
    </location>
</feature>
<dbReference type="EMBL" id="FNIE01000017">
    <property type="protein sequence ID" value="SDP08642.1"/>
    <property type="molecule type" value="Genomic_DNA"/>
</dbReference>
<organism evidence="9 10">
    <name type="scientific">Actinacidiphila guanduensis</name>
    <dbReference type="NCBI Taxonomy" id="310781"/>
    <lineage>
        <taxon>Bacteria</taxon>
        <taxon>Bacillati</taxon>
        <taxon>Actinomycetota</taxon>
        <taxon>Actinomycetes</taxon>
        <taxon>Kitasatosporales</taxon>
        <taxon>Streptomycetaceae</taxon>
        <taxon>Actinacidiphila</taxon>
    </lineage>
</organism>
<evidence type="ECO:0000256" key="1">
    <source>
        <dbReference type="ARBA" id="ARBA00004651"/>
    </source>
</evidence>
<evidence type="ECO:0000256" key="2">
    <source>
        <dbReference type="ARBA" id="ARBA00022448"/>
    </source>
</evidence>
<evidence type="ECO:0000256" key="7">
    <source>
        <dbReference type="RuleBase" id="RU363032"/>
    </source>
</evidence>
<evidence type="ECO:0000256" key="4">
    <source>
        <dbReference type="ARBA" id="ARBA00022692"/>
    </source>
</evidence>
<evidence type="ECO:0000259" key="8">
    <source>
        <dbReference type="PROSITE" id="PS50928"/>
    </source>
</evidence>
<dbReference type="InterPro" id="IPR000515">
    <property type="entry name" value="MetI-like"/>
</dbReference>
<evidence type="ECO:0000313" key="9">
    <source>
        <dbReference type="EMBL" id="SDP08642.1"/>
    </source>
</evidence>
<dbReference type="PROSITE" id="PS50928">
    <property type="entry name" value="ABC_TM1"/>
    <property type="match status" value="1"/>
</dbReference>
<keyword evidence="10" id="KW-1185">Reference proteome</keyword>
<reference evidence="9 10" key="1">
    <citation type="submission" date="2016-10" db="EMBL/GenBank/DDBJ databases">
        <authorList>
            <person name="de Groot N.N."/>
        </authorList>
    </citation>
    <scope>NUCLEOTIDE SEQUENCE [LARGE SCALE GENOMIC DNA]</scope>
    <source>
        <strain evidence="9 10">CGMCC 4.2022</strain>
    </source>
</reference>
<dbReference type="Proteomes" id="UP000199341">
    <property type="component" value="Unassembled WGS sequence"/>
</dbReference>
<dbReference type="GO" id="GO:0055085">
    <property type="term" value="P:transmembrane transport"/>
    <property type="evidence" value="ECO:0007669"/>
    <property type="project" value="InterPro"/>
</dbReference>
<keyword evidence="3" id="KW-1003">Cell membrane</keyword>
<feature type="transmembrane region" description="Helical" evidence="7">
    <location>
        <begin position="112"/>
        <end position="136"/>
    </location>
</feature>
<dbReference type="RefSeq" id="WP_218136720.1">
    <property type="nucleotide sequence ID" value="NZ_FNIE01000017.1"/>
</dbReference>
<feature type="transmembrane region" description="Helical" evidence="7">
    <location>
        <begin position="50"/>
        <end position="69"/>
    </location>
</feature>
<keyword evidence="2 7" id="KW-0813">Transport</keyword>
<name>A0A1H0PU28_9ACTN</name>
<feature type="domain" description="ABC transmembrane type-1" evidence="8">
    <location>
        <begin position="108"/>
        <end position="297"/>
    </location>
</feature>
<dbReference type="PANTHER" id="PTHR43386:SF1">
    <property type="entry name" value="D,D-DIPEPTIDE TRANSPORT SYSTEM PERMEASE PROTEIN DDPC-RELATED"/>
    <property type="match status" value="1"/>
</dbReference>
<dbReference type="Pfam" id="PF00528">
    <property type="entry name" value="BPD_transp_1"/>
    <property type="match status" value="1"/>
</dbReference>
<dbReference type="GO" id="GO:0005886">
    <property type="term" value="C:plasma membrane"/>
    <property type="evidence" value="ECO:0007669"/>
    <property type="project" value="UniProtKB-SubCell"/>
</dbReference>
<evidence type="ECO:0000256" key="3">
    <source>
        <dbReference type="ARBA" id="ARBA00022475"/>
    </source>
</evidence>
<comment type="similarity">
    <text evidence="7">Belongs to the binding-protein-dependent transport system permease family.</text>
</comment>